<evidence type="ECO:0000313" key="3">
    <source>
        <dbReference type="Proteomes" id="UP000703590"/>
    </source>
</evidence>
<proteinExistence type="predicted"/>
<dbReference type="EMBL" id="JAFHKK010000005">
    <property type="protein sequence ID" value="MBN2963879.1"/>
    <property type="molecule type" value="Genomic_DNA"/>
</dbReference>
<comment type="caution">
    <text evidence="2">The sequence shown here is derived from an EMBL/GenBank/DDBJ whole genome shotgun (WGS) entry which is preliminary data.</text>
</comment>
<keyword evidence="1" id="KW-0175">Coiled coil</keyword>
<keyword evidence="3" id="KW-1185">Reference proteome</keyword>
<evidence type="ECO:0000256" key="1">
    <source>
        <dbReference type="SAM" id="Coils"/>
    </source>
</evidence>
<sequence>MFEEPRVANVLSEKIQDLLARFEELKAQNDTLRNEIITVKAQNEAKDVQINRLQEELRAKEIESDDIFGKIEAVLGR</sequence>
<dbReference type="RefSeq" id="WP_205458422.1">
    <property type="nucleotide sequence ID" value="NZ_JAFHKK010000005.1"/>
</dbReference>
<accession>A0ABS2WRM8</accession>
<dbReference type="Proteomes" id="UP000703590">
    <property type="component" value="Unassembled WGS sequence"/>
</dbReference>
<reference evidence="2 3" key="3">
    <citation type="submission" date="2021-02" db="EMBL/GenBank/DDBJ databases">
        <authorList>
            <person name="Merkel A.Y."/>
        </authorList>
    </citation>
    <scope>NUCLEOTIDE SEQUENCE [LARGE SCALE GENOMIC DNA]</scope>
    <source>
        <strain evidence="2 3">T05b</strain>
    </source>
</reference>
<reference evidence="2 3" key="1">
    <citation type="submission" date="2021-02" db="EMBL/GenBank/DDBJ databases">
        <title>Sulfurospirillum tamanensis sp. nov.</title>
        <authorList>
            <person name="Frolova A."/>
            <person name="Merkel A."/>
            <person name="Slobodkin A."/>
        </authorList>
    </citation>
    <scope>NUCLEOTIDE SEQUENCE [LARGE SCALE GENOMIC DNA]</scope>
    <source>
        <strain evidence="2 3">T05b</strain>
    </source>
</reference>
<evidence type="ECO:0008006" key="4">
    <source>
        <dbReference type="Google" id="ProtNLM"/>
    </source>
</evidence>
<evidence type="ECO:0000313" key="2">
    <source>
        <dbReference type="EMBL" id="MBN2963879.1"/>
    </source>
</evidence>
<name>A0ABS2WRM8_9BACT</name>
<feature type="coiled-coil region" evidence="1">
    <location>
        <begin position="8"/>
        <end position="63"/>
    </location>
</feature>
<protein>
    <recommendedName>
        <fullName evidence="4">Cell division protein ZapB</fullName>
    </recommendedName>
</protein>
<reference evidence="3" key="2">
    <citation type="submission" date="2021-02" db="EMBL/GenBank/DDBJ databases">
        <title>Sulfurospirillum tamanensis sp. nov.</title>
        <authorList>
            <person name="Merkel A.Y."/>
        </authorList>
    </citation>
    <scope>NUCLEOTIDE SEQUENCE [LARGE SCALE GENOMIC DNA]</scope>
    <source>
        <strain evidence="3">T05b</strain>
    </source>
</reference>
<dbReference type="Gene3D" id="1.20.5.1000">
    <property type="entry name" value="arf6 gtpase in complex with a specific effector, jip4"/>
    <property type="match status" value="1"/>
</dbReference>
<organism evidence="2 3">
    <name type="scientific">Sulfurospirillum tamanense</name>
    <dbReference type="NCBI Taxonomy" id="2813362"/>
    <lineage>
        <taxon>Bacteria</taxon>
        <taxon>Pseudomonadati</taxon>
        <taxon>Campylobacterota</taxon>
        <taxon>Epsilonproteobacteria</taxon>
        <taxon>Campylobacterales</taxon>
        <taxon>Sulfurospirillaceae</taxon>
        <taxon>Sulfurospirillum</taxon>
    </lineage>
</organism>
<gene>
    <name evidence="2" type="ORF">JWV37_03715</name>
</gene>